<proteinExistence type="predicted"/>
<organism evidence="2 3">
    <name type="scientific">Dichomitus squalens</name>
    <dbReference type="NCBI Taxonomy" id="114155"/>
    <lineage>
        <taxon>Eukaryota</taxon>
        <taxon>Fungi</taxon>
        <taxon>Dikarya</taxon>
        <taxon>Basidiomycota</taxon>
        <taxon>Agaricomycotina</taxon>
        <taxon>Agaricomycetes</taxon>
        <taxon>Polyporales</taxon>
        <taxon>Polyporaceae</taxon>
        <taxon>Dichomitus</taxon>
    </lineage>
</organism>
<sequence length="71" mass="8292">MYYESLGASIASWSITRCQHLLYRRRRRMPVRQSRLISILNVIPLTLLSFSNAAAFDARPLAMQRRSNPRL</sequence>
<dbReference type="EMBL" id="ML145086">
    <property type="protein sequence ID" value="TBU64573.1"/>
    <property type="molecule type" value="Genomic_DNA"/>
</dbReference>
<reference evidence="2 3" key="1">
    <citation type="submission" date="2019-01" db="EMBL/GenBank/DDBJ databases">
        <title>Draft genome sequences of three monokaryotic isolates of the white-rot basidiomycete fungus Dichomitus squalens.</title>
        <authorList>
            <consortium name="DOE Joint Genome Institute"/>
            <person name="Lopez S.C."/>
            <person name="Andreopoulos B."/>
            <person name="Pangilinan J."/>
            <person name="Lipzen A."/>
            <person name="Riley R."/>
            <person name="Ahrendt S."/>
            <person name="Ng V."/>
            <person name="Barry K."/>
            <person name="Daum C."/>
            <person name="Grigoriev I.V."/>
            <person name="Hilden K.S."/>
            <person name="Makela M.R."/>
            <person name="de Vries R.P."/>
        </authorList>
    </citation>
    <scope>NUCLEOTIDE SEQUENCE [LARGE SCALE GENOMIC DNA]</scope>
    <source>
        <strain evidence="2 3">CBS 464.89</strain>
    </source>
</reference>
<feature type="transmembrane region" description="Helical" evidence="1">
    <location>
        <begin position="36"/>
        <end position="56"/>
    </location>
</feature>
<keyword evidence="1" id="KW-1133">Transmembrane helix</keyword>
<accession>A0A4Q9QA90</accession>
<evidence type="ECO:0000313" key="3">
    <source>
        <dbReference type="Proteomes" id="UP000292082"/>
    </source>
</evidence>
<name>A0A4Q9QA90_9APHY</name>
<keyword evidence="1" id="KW-0812">Transmembrane</keyword>
<dbReference type="AlphaFoldDB" id="A0A4Q9QA90"/>
<gene>
    <name evidence="2" type="ORF">BD310DRAFT_914884</name>
</gene>
<protein>
    <submittedName>
        <fullName evidence="2">Uncharacterized protein</fullName>
    </submittedName>
</protein>
<evidence type="ECO:0000256" key="1">
    <source>
        <dbReference type="SAM" id="Phobius"/>
    </source>
</evidence>
<evidence type="ECO:0000313" key="2">
    <source>
        <dbReference type="EMBL" id="TBU64573.1"/>
    </source>
</evidence>
<keyword evidence="3" id="KW-1185">Reference proteome</keyword>
<dbReference type="Proteomes" id="UP000292082">
    <property type="component" value="Unassembled WGS sequence"/>
</dbReference>
<keyword evidence="1" id="KW-0472">Membrane</keyword>